<keyword evidence="2" id="KW-1185">Reference proteome</keyword>
<name>A0A1I2FL01_9RHOB</name>
<dbReference type="InterPro" id="IPR036590">
    <property type="entry name" value="SRAP-like"/>
</dbReference>
<accession>A0A1I2FL01</accession>
<protein>
    <submittedName>
        <fullName evidence="1">SOS response associated peptidase (SRAP)</fullName>
    </submittedName>
</protein>
<organism evidence="1 2">
    <name type="scientific">Sulfitobacter brevis</name>
    <dbReference type="NCBI Taxonomy" id="74348"/>
    <lineage>
        <taxon>Bacteria</taxon>
        <taxon>Pseudomonadati</taxon>
        <taxon>Pseudomonadota</taxon>
        <taxon>Alphaproteobacteria</taxon>
        <taxon>Rhodobacterales</taxon>
        <taxon>Roseobacteraceae</taxon>
        <taxon>Sulfitobacter</taxon>
    </lineage>
</organism>
<dbReference type="InterPro" id="IPR003738">
    <property type="entry name" value="SRAP"/>
</dbReference>
<evidence type="ECO:0000313" key="1">
    <source>
        <dbReference type="EMBL" id="SFF05529.1"/>
    </source>
</evidence>
<dbReference type="GO" id="GO:0003697">
    <property type="term" value="F:single-stranded DNA binding"/>
    <property type="evidence" value="ECO:0007669"/>
    <property type="project" value="InterPro"/>
</dbReference>
<dbReference type="EMBL" id="FOMW01000016">
    <property type="protein sequence ID" value="SFF05529.1"/>
    <property type="molecule type" value="Genomic_DNA"/>
</dbReference>
<dbReference type="SUPFAM" id="SSF143081">
    <property type="entry name" value="BB1717-like"/>
    <property type="match status" value="1"/>
</dbReference>
<proteinExistence type="predicted"/>
<dbReference type="Pfam" id="PF02586">
    <property type="entry name" value="SRAP"/>
    <property type="match status" value="1"/>
</dbReference>
<reference evidence="1 2" key="1">
    <citation type="submission" date="2016-10" db="EMBL/GenBank/DDBJ databases">
        <authorList>
            <person name="de Groot N.N."/>
        </authorList>
    </citation>
    <scope>NUCLEOTIDE SEQUENCE [LARGE SCALE GENOMIC DNA]</scope>
    <source>
        <strain evidence="1 2">DSM 11443</strain>
    </source>
</reference>
<gene>
    <name evidence="1" type="ORF">SAMN04488523_11631</name>
</gene>
<sequence length="65" mass="7268">MVTTTPNETVKPIHPDRMPVIVDQSDWEAWLMGSPDDAAKLLRPFPANRMMIIDSGEDMKSEPAS</sequence>
<dbReference type="GO" id="GO:0106300">
    <property type="term" value="P:protein-DNA covalent cross-linking repair"/>
    <property type="evidence" value="ECO:0007669"/>
    <property type="project" value="InterPro"/>
</dbReference>
<dbReference type="AlphaFoldDB" id="A0A1I2FL01"/>
<dbReference type="Gene3D" id="3.90.1680.10">
    <property type="entry name" value="SOS response associated peptidase-like"/>
    <property type="match status" value="1"/>
</dbReference>
<evidence type="ECO:0000313" key="2">
    <source>
        <dbReference type="Proteomes" id="UP000198977"/>
    </source>
</evidence>
<dbReference type="Proteomes" id="UP000198977">
    <property type="component" value="Unassembled WGS sequence"/>
</dbReference>